<sequence>MLTTRAVSLLQALRRPLQGAALGLGAPLGWFVIRWLCDIHPQHPLYERWLFAYMLVGTVLVFMLFGLIIGRHERRFAGLCLIDPLTSLFNKRHFDLRLGQEVARHQREDSPMCVIMLDLDHFKKVNDTLGHQAGDVVLMAVASTLRGCVRTEDVLARVGGEEFAVVVPRTDMHGGAALAERIRAAVEEQIIPVGGGRETTIRVSLGVACMEAGSVPVLPHDLMEQADEALYRAKANGRNRVELAAPAAEKGA</sequence>
<dbReference type="SMART" id="SM00267">
    <property type="entry name" value="GGDEF"/>
    <property type="match status" value="1"/>
</dbReference>
<dbReference type="PROSITE" id="PS50887">
    <property type="entry name" value="GGDEF"/>
    <property type="match status" value="1"/>
</dbReference>
<gene>
    <name evidence="5" type="ordered locus">Dde_2680</name>
</gene>
<dbReference type="PANTHER" id="PTHR45138">
    <property type="entry name" value="REGULATORY COMPONENTS OF SENSORY TRANSDUCTION SYSTEM"/>
    <property type="match status" value="1"/>
</dbReference>
<feature type="domain" description="GGDEF" evidence="4">
    <location>
        <begin position="110"/>
        <end position="246"/>
    </location>
</feature>
<evidence type="ECO:0000256" key="3">
    <source>
        <dbReference type="SAM" id="Phobius"/>
    </source>
</evidence>
<dbReference type="InterPro" id="IPR050469">
    <property type="entry name" value="Diguanylate_Cyclase"/>
</dbReference>
<accession>Q30XX0</accession>
<dbReference type="EC" id="2.7.7.65" evidence="1"/>
<dbReference type="EMBL" id="CP000112">
    <property type="protein sequence ID" value="ABB39476.1"/>
    <property type="molecule type" value="Genomic_DNA"/>
</dbReference>
<dbReference type="KEGG" id="dde:Dde_2680"/>
<dbReference type="Pfam" id="PF00990">
    <property type="entry name" value="GGDEF"/>
    <property type="match status" value="1"/>
</dbReference>
<dbReference type="Gene3D" id="3.30.70.270">
    <property type="match status" value="1"/>
</dbReference>
<dbReference type="InterPro" id="IPR029787">
    <property type="entry name" value="Nucleotide_cyclase"/>
</dbReference>
<keyword evidence="6" id="KW-1185">Reference proteome</keyword>
<reference evidence="5 6" key="1">
    <citation type="journal article" date="2011" name="J. Bacteriol.">
        <title>Complete genome sequence and updated annotation of Desulfovibrio alaskensis G20.</title>
        <authorList>
            <person name="Hauser L.J."/>
            <person name="Land M.L."/>
            <person name="Brown S.D."/>
            <person name="Larimer F."/>
            <person name="Keller K.L."/>
            <person name="Rapp-Giles B.J."/>
            <person name="Price M.N."/>
            <person name="Lin M."/>
            <person name="Bruce D.C."/>
            <person name="Detter J.C."/>
            <person name="Tapia R."/>
            <person name="Han C.S."/>
            <person name="Goodwin L.A."/>
            <person name="Cheng J.F."/>
            <person name="Pitluck S."/>
            <person name="Copeland A."/>
            <person name="Lucas S."/>
            <person name="Nolan M."/>
            <person name="Lapidus A.L."/>
            <person name="Palumbo A.V."/>
            <person name="Wall J.D."/>
        </authorList>
    </citation>
    <scope>NUCLEOTIDE SEQUENCE [LARGE SCALE GENOMIC DNA]</scope>
    <source>
        <strain evidence="6">ATCC BAA 1058 / DSM 17464 / G20</strain>
    </source>
</reference>
<comment type="catalytic activity">
    <reaction evidence="2">
        <text>2 GTP = 3',3'-c-di-GMP + 2 diphosphate</text>
        <dbReference type="Rhea" id="RHEA:24898"/>
        <dbReference type="ChEBI" id="CHEBI:33019"/>
        <dbReference type="ChEBI" id="CHEBI:37565"/>
        <dbReference type="ChEBI" id="CHEBI:58805"/>
        <dbReference type="EC" id="2.7.7.65"/>
    </reaction>
</comment>
<dbReference type="eggNOG" id="COG3706">
    <property type="taxonomic scope" value="Bacteria"/>
</dbReference>
<dbReference type="GO" id="GO:0043709">
    <property type="term" value="P:cell adhesion involved in single-species biofilm formation"/>
    <property type="evidence" value="ECO:0007669"/>
    <property type="project" value="TreeGrafter"/>
</dbReference>
<evidence type="ECO:0000256" key="1">
    <source>
        <dbReference type="ARBA" id="ARBA00012528"/>
    </source>
</evidence>
<evidence type="ECO:0000259" key="4">
    <source>
        <dbReference type="PROSITE" id="PS50887"/>
    </source>
</evidence>
<keyword evidence="3" id="KW-1133">Transmembrane helix</keyword>
<keyword evidence="3" id="KW-0472">Membrane</keyword>
<dbReference type="PANTHER" id="PTHR45138:SF9">
    <property type="entry name" value="DIGUANYLATE CYCLASE DGCM-RELATED"/>
    <property type="match status" value="1"/>
</dbReference>
<dbReference type="SUPFAM" id="SSF55073">
    <property type="entry name" value="Nucleotide cyclase"/>
    <property type="match status" value="1"/>
</dbReference>
<evidence type="ECO:0000313" key="6">
    <source>
        <dbReference type="Proteomes" id="UP000002710"/>
    </source>
</evidence>
<dbReference type="FunFam" id="3.30.70.270:FF:000001">
    <property type="entry name" value="Diguanylate cyclase domain protein"/>
    <property type="match status" value="1"/>
</dbReference>
<dbReference type="RefSeq" id="WP_011368507.1">
    <property type="nucleotide sequence ID" value="NC_007519.1"/>
</dbReference>
<dbReference type="InterPro" id="IPR043128">
    <property type="entry name" value="Rev_trsase/Diguanyl_cyclase"/>
</dbReference>
<feature type="transmembrane region" description="Helical" evidence="3">
    <location>
        <begin position="49"/>
        <end position="69"/>
    </location>
</feature>
<dbReference type="AlphaFoldDB" id="Q30XX0"/>
<name>Q30XX0_OLEA2</name>
<dbReference type="HOGENOM" id="CLU_000445_11_16_7"/>
<evidence type="ECO:0000256" key="2">
    <source>
        <dbReference type="ARBA" id="ARBA00034247"/>
    </source>
</evidence>
<dbReference type="STRING" id="207559.Dde_2680"/>
<organism evidence="5 6">
    <name type="scientific">Oleidesulfovibrio alaskensis (strain ATCC BAA-1058 / DSM 17464 / G20)</name>
    <name type="common">Desulfovibrio alaskensis</name>
    <dbReference type="NCBI Taxonomy" id="207559"/>
    <lineage>
        <taxon>Bacteria</taxon>
        <taxon>Pseudomonadati</taxon>
        <taxon>Thermodesulfobacteriota</taxon>
        <taxon>Desulfovibrionia</taxon>
        <taxon>Desulfovibrionales</taxon>
        <taxon>Desulfovibrionaceae</taxon>
        <taxon>Oleidesulfovibrio</taxon>
    </lineage>
</organism>
<keyword evidence="3" id="KW-0812">Transmembrane</keyword>
<dbReference type="NCBIfam" id="TIGR00254">
    <property type="entry name" value="GGDEF"/>
    <property type="match status" value="1"/>
</dbReference>
<evidence type="ECO:0000313" key="5">
    <source>
        <dbReference type="EMBL" id="ABB39476.1"/>
    </source>
</evidence>
<proteinExistence type="predicted"/>
<dbReference type="InterPro" id="IPR000160">
    <property type="entry name" value="GGDEF_dom"/>
</dbReference>
<protein>
    <recommendedName>
        <fullName evidence="1">diguanylate cyclase</fullName>
        <ecNumber evidence="1">2.7.7.65</ecNumber>
    </recommendedName>
</protein>
<dbReference type="GO" id="GO:0005886">
    <property type="term" value="C:plasma membrane"/>
    <property type="evidence" value="ECO:0007669"/>
    <property type="project" value="TreeGrafter"/>
</dbReference>
<dbReference type="CDD" id="cd01949">
    <property type="entry name" value="GGDEF"/>
    <property type="match status" value="1"/>
</dbReference>
<dbReference type="GO" id="GO:0052621">
    <property type="term" value="F:diguanylate cyclase activity"/>
    <property type="evidence" value="ECO:0007669"/>
    <property type="project" value="UniProtKB-EC"/>
</dbReference>
<dbReference type="Proteomes" id="UP000002710">
    <property type="component" value="Chromosome"/>
</dbReference>
<dbReference type="GO" id="GO:1902201">
    <property type="term" value="P:negative regulation of bacterial-type flagellum-dependent cell motility"/>
    <property type="evidence" value="ECO:0007669"/>
    <property type="project" value="TreeGrafter"/>
</dbReference>